<proteinExistence type="predicted"/>
<sequence length="188" mass="21962">MHTFLYGEDKAGPWVTKIGIETLNEYIKPIIHDGLNAQGLENLNAYLYGDEMAAFHLKFQNMDAECIKNHERIRISDEGFYSPAQNTICRKLSLVHRCILCYIKYVSLILWLILLDFTCCLGLYSQWIIVPLSGLRWLFYLRPHCTEQGMIFQNLKGSSSVFLCLKARKEDRKNPTEPLKNLYERRHV</sequence>
<organism evidence="2 3">
    <name type="scientific">Blautia hominis</name>
    <dbReference type="NCBI Taxonomy" id="2025493"/>
    <lineage>
        <taxon>Bacteria</taxon>
        <taxon>Bacillati</taxon>
        <taxon>Bacillota</taxon>
        <taxon>Clostridia</taxon>
        <taxon>Lachnospirales</taxon>
        <taxon>Lachnospiraceae</taxon>
        <taxon>Blautia</taxon>
    </lineage>
</organism>
<comment type="caution">
    <text evidence="2">The sequence shown here is derived from an EMBL/GenBank/DDBJ whole genome shotgun (WGS) entry which is preliminary data.</text>
</comment>
<evidence type="ECO:0000313" key="3">
    <source>
        <dbReference type="Proteomes" id="UP001600943"/>
    </source>
</evidence>
<keyword evidence="3" id="KW-1185">Reference proteome</keyword>
<reference evidence="2 3" key="1">
    <citation type="submission" date="2024-04" db="EMBL/GenBank/DDBJ databases">
        <title>Defined microbial consortia suppress multidrug-resistant proinflammatory Enterobacteriaceae via ecological control.</title>
        <authorList>
            <person name="Furuichi M."/>
            <person name="Kawaguchi T."/>
            <person name="Pust M."/>
            <person name="Yasuma K."/>
            <person name="Plichta D."/>
            <person name="Hasegawa N."/>
            <person name="Ohya T."/>
            <person name="Bhattarai S."/>
            <person name="Sasajima S."/>
            <person name="Aoto Y."/>
            <person name="Tuganbaev T."/>
            <person name="Yaginuma M."/>
            <person name="Ueda M."/>
            <person name="Okahashi N."/>
            <person name="Amafuji K."/>
            <person name="Kiridooshi Y."/>
            <person name="Sugita K."/>
            <person name="Strazar M."/>
            <person name="Skelly A."/>
            <person name="Suda W."/>
            <person name="Hattori M."/>
            <person name="Nakamoto N."/>
            <person name="Caballero S."/>
            <person name="Norman J."/>
            <person name="Olle B."/>
            <person name="Tanoue T."/>
            <person name="Arita M."/>
            <person name="Bucci V."/>
            <person name="Atarashi K."/>
            <person name="Xavier R."/>
            <person name="Honda K."/>
        </authorList>
    </citation>
    <scope>NUCLEOTIDE SEQUENCE [LARGE SCALE GENOMIC DNA]</scope>
    <source>
        <strain evidence="3">k04-0078-D8-1</strain>
    </source>
</reference>
<dbReference type="Pfam" id="PF10026">
    <property type="entry name" value="DUF2268"/>
    <property type="match status" value="1"/>
</dbReference>
<feature type="domain" description="DUF2268" evidence="1">
    <location>
        <begin position="3"/>
        <end position="54"/>
    </location>
</feature>
<dbReference type="RefSeq" id="WP_330644096.1">
    <property type="nucleotide sequence ID" value="NZ_BAABYW010000001.1"/>
</dbReference>
<evidence type="ECO:0000259" key="1">
    <source>
        <dbReference type="Pfam" id="PF10026"/>
    </source>
</evidence>
<dbReference type="EMBL" id="BAABYW010000001">
    <property type="protein sequence ID" value="GAA6405997.1"/>
    <property type="molecule type" value="Genomic_DNA"/>
</dbReference>
<gene>
    <name evidence="2" type="ORF">K040078D81_01140</name>
</gene>
<dbReference type="Proteomes" id="UP001600943">
    <property type="component" value="Unassembled WGS sequence"/>
</dbReference>
<accession>A0ABQ0B3I3</accession>
<evidence type="ECO:0000313" key="2">
    <source>
        <dbReference type="EMBL" id="GAA6405997.1"/>
    </source>
</evidence>
<protein>
    <recommendedName>
        <fullName evidence="1">DUF2268 domain-containing protein</fullName>
    </recommendedName>
</protein>
<name>A0ABQ0B3I3_9FIRM</name>
<dbReference type="InterPro" id="IPR018728">
    <property type="entry name" value="DUF2268"/>
</dbReference>